<keyword evidence="6 11" id="KW-0256">Endoplasmic reticulum</keyword>
<evidence type="ECO:0000256" key="6">
    <source>
        <dbReference type="ARBA" id="ARBA00022824"/>
    </source>
</evidence>
<protein>
    <recommendedName>
        <fullName evidence="11">Acyltransferase</fullName>
        <ecNumber evidence="11">2.3.1.-</ecNumber>
    </recommendedName>
</protein>
<comment type="caution">
    <text evidence="11">Lacks conserved residue(s) required for the propagation of feature annotation.</text>
</comment>
<evidence type="ECO:0000256" key="4">
    <source>
        <dbReference type="ARBA" id="ARBA00022679"/>
    </source>
</evidence>
<organism evidence="12">
    <name type="scientific">Polytomella parva</name>
    <dbReference type="NCBI Taxonomy" id="51329"/>
    <lineage>
        <taxon>Eukaryota</taxon>
        <taxon>Viridiplantae</taxon>
        <taxon>Chlorophyta</taxon>
        <taxon>core chlorophytes</taxon>
        <taxon>Chlorophyceae</taxon>
        <taxon>CS clade</taxon>
        <taxon>Chlamydomonadales</taxon>
        <taxon>Chlamydomonadaceae</taxon>
        <taxon>Polytomella</taxon>
    </lineage>
</organism>
<evidence type="ECO:0000256" key="2">
    <source>
        <dbReference type="ARBA" id="ARBA00005420"/>
    </source>
</evidence>
<comment type="subcellular location">
    <subcellularLocation>
        <location evidence="1 11">Endoplasmic reticulum membrane</location>
        <topology evidence="1 11">Multi-pass membrane protein</topology>
    </subcellularLocation>
</comment>
<keyword evidence="5 11" id="KW-0812">Transmembrane</keyword>
<keyword evidence="9 11" id="KW-0472">Membrane</keyword>
<reference evidence="12" key="1">
    <citation type="submission" date="2021-01" db="EMBL/GenBank/DDBJ databases">
        <authorList>
            <person name="Corre E."/>
            <person name="Pelletier E."/>
            <person name="Niang G."/>
            <person name="Scheremetjew M."/>
            <person name="Finn R."/>
            <person name="Kale V."/>
            <person name="Holt S."/>
            <person name="Cochrane G."/>
            <person name="Meng A."/>
            <person name="Brown T."/>
            <person name="Cohen L."/>
        </authorList>
    </citation>
    <scope>NUCLEOTIDE SEQUENCE</scope>
    <source>
        <strain evidence="12">SAG 63-3</strain>
    </source>
</reference>
<proteinExistence type="inferred from homology"/>
<dbReference type="PANTHER" id="PTHR12317">
    <property type="entry name" value="DIACYLGLYCEROL O-ACYLTRANSFERASE"/>
    <property type="match status" value="1"/>
</dbReference>
<keyword evidence="3" id="KW-0444">Lipid biosynthesis</keyword>
<evidence type="ECO:0000256" key="7">
    <source>
        <dbReference type="ARBA" id="ARBA00022989"/>
    </source>
</evidence>
<gene>
    <name evidence="12" type="ORF">PPAR00522_LOCUS21439</name>
</gene>
<dbReference type="Pfam" id="PF03982">
    <property type="entry name" value="DAGAT"/>
    <property type="match status" value="1"/>
</dbReference>
<name>A0A7S0VKA2_9CHLO</name>
<keyword evidence="7 11" id="KW-1133">Transmembrane helix</keyword>
<dbReference type="GO" id="GO:0019432">
    <property type="term" value="P:triglyceride biosynthetic process"/>
    <property type="evidence" value="ECO:0007669"/>
    <property type="project" value="TreeGrafter"/>
</dbReference>
<keyword evidence="10" id="KW-0012">Acyltransferase</keyword>
<evidence type="ECO:0000256" key="3">
    <source>
        <dbReference type="ARBA" id="ARBA00022516"/>
    </source>
</evidence>
<keyword evidence="8" id="KW-0443">Lipid metabolism</keyword>
<evidence type="ECO:0000256" key="11">
    <source>
        <dbReference type="RuleBase" id="RU367023"/>
    </source>
</evidence>
<dbReference type="CDD" id="cd07987">
    <property type="entry name" value="LPLAT_MGAT-like"/>
    <property type="match status" value="1"/>
</dbReference>
<dbReference type="GO" id="GO:0004144">
    <property type="term" value="F:diacylglycerol O-acyltransferase activity"/>
    <property type="evidence" value="ECO:0007669"/>
    <property type="project" value="UniProtKB-ARBA"/>
</dbReference>
<sequence length="321" mass="36355">MLLKKIRTYIAVSIWVCAVYISAFIPFLVTYLFISRGFDNIIAWSISTVYLFLAIIPLEWTDGSLSRQFIKFASYEGADYFPIRLELDSPESFREGQAYVMGFEPHSSLPLALPPTFALQSNLLPHPLRGNVHGMASSICFQLPLVRQLWWWIGLRPVTRAWMEKLLRQSKSVVLVPGGVQEVLLLEKNKEVLFLKSRKGFIRLAIRNGAPVVPIFAFGQTRTYSWARLGPPIVPQSLVDRLSRLIGAVPIFMYGLYGTPLPHRTPMHVVIGKPIDLGRPSTNPTDEEVEEGLKTYIQAMKDLYERYKVKCGQGDVDLVVV</sequence>
<evidence type="ECO:0000313" key="12">
    <source>
        <dbReference type="EMBL" id="CAD8791762.1"/>
    </source>
</evidence>
<evidence type="ECO:0000256" key="1">
    <source>
        <dbReference type="ARBA" id="ARBA00004477"/>
    </source>
</evidence>
<comment type="similarity">
    <text evidence="2 11">Belongs to the diacylglycerol acyltransferase family.</text>
</comment>
<keyword evidence="4 11" id="KW-0808">Transferase</keyword>
<dbReference type="EC" id="2.3.1.-" evidence="11"/>
<feature type="transmembrane region" description="Helical" evidence="11">
    <location>
        <begin position="12"/>
        <end position="35"/>
    </location>
</feature>
<dbReference type="InterPro" id="IPR007130">
    <property type="entry name" value="DAGAT"/>
</dbReference>
<evidence type="ECO:0000256" key="9">
    <source>
        <dbReference type="ARBA" id="ARBA00023136"/>
    </source>
</evidence>
<accession>A0A7S0VKA2</accession>
<evidence type="ECO:0000256" key="5">
    <source>
        <dbReference type="ARBA" id="ARBA00022692"/>
    </source>
</evidence>
<dbReference type="PANTHER" id="PTHR12317:SF63">
    <property type="entry name" value="DIACYLGLYCEROL O-ACYLTRANSFERASE 2"/>
    <property type="match status" value="1"/>
</dbReference>
<dbReference type="SUPFAM" id="SSF69593">
    <property type="entry name" value="Glycerol-3-phosphate (1)-acyltransferase"/>
    <property type="match status" value="1"/>
</dbReference>
<evidence type="ECO:0000256" key="8">
    <source>
        <dbReference type="ARBA" id="ARBA00023098"/>
    </source>
</evidence>
<dbReference type="GO" id="GO:0005789">
    <property type="term" value="C:endoplasmic reticulum membrane"/>
    <property type="evidence" value="ECO:0007669"/>
    <property type="project" value="UniProtKB-SubCell"/>
</dbReference>
<evidence type="ECO:0000256" key="10">
    <source>
        <dbReference type="ARBA" id="ARBA00023315"/>
    </source>
</evidence>
<dbReference type="EMBL" id="HBFM01032770">
    <property type="protein sequence ID" value="CAD8791762.1"/>
    <property type="molecule type" value="Transcribed_RNA"/>
</dbReference>
<dbReference type="AlphaFoldDB" id="A0A7S0VKA2"/>